<evidence type="ECO:0000313" key="1">
    <source>
        <dbReference type="EMBL" id="KAK1865339.1"/>
    </source>
</evidence>
<evidence type="ECO:0000313" key="2">
    <source>
        <dbReference type="Proteomes" id="UP000798662"/>
    </source>
</evidence>
<dbReference type="Proteomes" id="UP000798662">
    <property type="component" value="Chromosome 2"/>
</dbReference>
<sequence>MMVRRGRLAWATGLALAVVAVAAAATATPTEGLVGATMTDGGRGGVRDNDIGGIQVAAKTHDDGLGAPAGAAGGGVEPAGNGADGGAGEGGAAGDADGTAGGDATTVDDAGGLIVLDGEVPGDGSGGSVGGPVTAEGDVAGDEEGGLIVLDGELPEDGAGGDEEATGDDAGGLIPLDGEVPDDGTGGDDAVFGDDAGGLIELDGEVPDDSSADNSGAPEAVNGGGPRNYSRCMALPGQVPMSLYWDVDQTAGILTAAFVAQSIGWAAFGWNGAEEADQMLSGDAANPNLAIVGMTTAANETSVGVYALRAQRSAGVQPVAAGVYTNLSASRNENGALVVGFTRPLGASRGAPAVLLDGTPVNGIWSAGGPPPSETALAKHIVHGLGAIDFTRL</sequence>
<accession>A0ACC3C4T0</accession>
<proteinExistence type="predicted"/>
<organism evidence="1 2">
    <name type="scientific">Pyropia yezoensis</name>
    <name type="common">Susabi-nori</name>
    <name type="synonym">Porphyra yezoensis</name>
    <dbReference type="NCBI Taxonomy" id="2788"/>
    <lineage>
        <taxon>Eukaryota</taxon>
        <taxon>Rhodophyta</taxon>
        <taxon>Bangiophyceae</taxon>
        <taxon>Bangiales</taxon>
        <taxon>Bangiaceae</taxon>
        <taxon>Pyropia</taxon>
    </lineage>
</organism>
<reference evidence="1" key="1">
    <citation type="submission" date="2019-11" db="EMBL/GenBank/DDBJ databases">
        <title>Nori genome reveals adaptations in red seaweeds to the harsh intertidal environment.</title>
        <authorList>
            <person name="Wang D."/>
            <person name="Mao Y."/>
        </authorList>
    </citation>
    <scope>NUCLEOTIDE SEQUENCE</scope>
    <source>
        <tissue evidence="1">Gametophyte</tissue>
    </source>
</reference>
<gene>
    <name evidence="1" type="ORF">I4F81_007872</name>
</gene>
<dbReference type="EMBL" id="CM020619">
    <property type="protein sequence ID" value="KAK1865339.1"/>
    <property type="molecule type" value="Genomic_DNA"/>
</dbReference>
<keyword evidence="2" id="KW-1185">Reference proteome</keyword>
<name>A0ACC3C4T0_PYRYE</name>
<protein>
    <submittedName>
        <fullName evidence="1">Uncharacterized protein</fullName>
    </submittedName>
</protein>
<comment type="caution">
    <text evidence="1">The sequence shown here is derived from an EMBL/GenBank/DDBJ whole genome shotgun (WGS) entry which is preliminary data.</text>
</comment>